<dbReference type="PRINTS" id="PR00069">
    <property type="entry name" value="ALDKETRDTASE"/>
</dbReference>
<evidence type="ECO:0000259" key="1">
    <source>
        <dbReference type="Pfam" id="PF00248"/>
    </source>
</evidence>
<dbReference type="InterPro" id="IPR023210">
    <property type="entry name" value="NADP_OxRdtase_dom"/>
</dbReference>
<dbReference type="Gene3D" id="3.20.20.100">
    <property type="entry name" value="NADP-dependent oxidoreductase domain"/>
    <property type="match status" value="1"/>
</dbReference>
<dbReference type="GO" id="GO:0016491">
    <property type="term" value="F:oxidoreductase activity"/>
    <property type="evidence" value="ECO:0007669"/>
    <property type="project" value="InterPro"/>
</dbReference>
<name>A0A3G4ZNV5_9VIRU</name>
<accession>A0A3G4ZNV5</accession>
<dbReference type="PROSITE" id="PS00062">
    <property type="entry name" value="ALDOKETO_REDUCTASE_2"/>
    <property type="match status" value="1"/>
</dbReference>
<dbReference type="CDD" id="cd19071">
    <property type="entry name" value="AKR_AKR1-5-like"/>
    <property type="match status" value="1"/>
</dbReference>
<proteinExistence type="predicted"/>
<evidence type="ECO:0000313" key="2">
    <source>
        <dbReference type="EMBL" id="AYV76580.1"/>
    </source>
</evidence>
<dbReference type="InterPro" id="IPR018170">
    <property type="entry name" value="Aldo/ket_reductase_CS"/>
</dbReference>
<protein>
    <submittedName>
        <fullName evidence="2">Aldo/keto reductase</fullName>
    </submittedName>
</protein>
<dbReference type="InterPro" id="IPR020471">
    <property type="entry name" value="AKR"/>
</dbReference>
<dbReference type="InterPro" id="IPR036812">
    <property type="entry name" value="NAD(P)_OxRdtase_dom_sf"/>
</dbReference>
<dbReference type="PANTHER" id="PTHR43827">
    <property type="entry name" value="2,5-DIKETO-D-GLUCONIC ACID REDUCTASE"/>
    <property type="match status" value="1"/>
</dbReference>
<feature type="domain" description="NADP-dependent oxidoreductase" evidence="1">
    <location>
        <begin position="19"/>
        <end position="256"/>
    </location>
</feature>
<gene>
    <name evidence="2" type="ORF">Terrestrivirus9_17</name>
</gene>
<dbReference type="SUPFAM" id="SSF51430">
    <property type="entry name" value="NAD(P)-linked oxidoreductase"/>
    <property type="match status" value="1"/>
</dbReference>
<sequence>MTELSNFGVGTYKLLGDRCIDIVTQALRIGYRTIDTAVLYKNHEQIREAIKRSGIPRSELYISSKIHDSDQKSGKIFESVEIILIELGITYLDQLLLHSAVEGKYIESYKQLEKLQELGLVRNIGVSNFRIDELEILLSKIESGEIKQKPFVNQFEVSPFCTRDELVTFCKNHGIKIQAYGSLTVGRKFNDERLSAICTKVKMNPCDLLLQWGLQKGYYLIPKSETEQHLKENFASKNKNNVLDDSIMKELDDLNESYYTIRKHRDKNIE</sequence>
<dbReference type="PIRSF" id="PIRSF000097">
    <property type="entry name" value="AKR"/>
    <property type="match status" value="1"/>
</dbReference>
<dbReference type="Pfam" id="PF00248">
    <property type="entry name" value="Aldo_ket_red"/>
    <property type="match status" value="1"/>
</dbReference>
<dbReference type="EMBL" id="MK071987">
    <property type="protein sequence ID" value="AYV76580.1"/>
    <property type="molecule type" value="Genomic_DNA"/>
</dbReference>
<organism evidence="2">
    <name type="scientific">Terrestrivirus sp</name>
    <dbReference type="NCBI Taxonomy" id="2487775"/>
    <lineage>
        <taxon>Viruses</taxon>
        <taxon>Varidnaviria</taxon>
        <taxon>Bamfordvirae</taxon>
        <taxon>Nucleocytoviricota</taxon>
        <taxon>Megaviricetes</taxon>
        <taxon>Imitervirales</taxon>
        <taxon>Mimiviridae</taxon>
        <taxon>Klosneuvirinae</taxon>
    </lineage>
</organism>
<reference evidence="2" key="1">
    <citation type="submission" date="2018-10" db="EMBL/GenBank/DDBJ databases">
        <title>Hidden diversity of soil giant viruses.</title>
        <authorList>
            <person name="Schulz F."/>
            <person name="Alteio L."/>
            <person name="Goudeau D."/>
            <person name="Ryan E.M."/>
            <person name="Malmstrom R.R."/>
            <person name="Blanchard J."/>
            <person name="Woyke T."/>
        </authorList>
    </citation>
    <scope>NUCLEOTIDE SEQUENCE</scope>
    <source>
        <strain evidence="2">TEV1</strain>
    </source>
</reference>
<dbReference type="PANTHER" id="PTHR43827:SF13">
    <property type="entry name" value="ALDO_KETO REDUCTASE FAMILY PROTEIN"/>
    <property type="match status" value="1"/>
</dbReference>